<name>A0AAQ3WGV9_PASNO</name>
<accession>A0AAQ3WGV9</accession>
<dbReference type="EMBL" id="CP144746">
    <property type="protein sequence ID" value="WVZ61236.1"/>
    <property type="molecule type" value="Genomic_DNA"/>
</dbReference>
<dbReference type="PANTHER" id="PTHR32183:SF12">
    <property type="entry name" value="OS03G0843800 PROTEIN"/>
    <property type="match status" value="1"/>
</dbReference>
<dbReference type="GO" id="GO:0008757">
    <property type="term" value="F:S-adenosylmethionine-dependent methyltransferase activity"/>
    <property type="evidence" value="ECO:0007669"/>
    <property type="project" value="InterPro"/>
</dbReference>
<evidence type="ECO:0000313" key="6">
    <source>
        <dbReference type="Proteomes" id="UP001341281"/>
    </source>
</evidence>
<evidence type="ECO:0008006" key="7">
    <source>
        <dbReference type="Google" id="ProtNLM"/>
    </source>
</evidence>
<proteinExistence type="predicted"/>
<evidence type="ECO:0000256" key="3">
    <source>
        <dbReference type="ARBA" id="ARBA00022679"/>
    </source>
</evidence>
<dbReference type="CDD" id="cd02440">
    <property type="entry name" value="AdoMet_MTases"/>
    <property type="match status" value="1"/>
</dbReference>
<evidence type="ECO:0000313" key="5">
    <source>
        <dbReference type="EMBL" id="WVZ61236.1"/>
    </source>
</evidence>
<gene>
    <name evidence="5" type="ORF">U9M48_011143</name>
</gene>
<keyword evidence="6" id="KW-1185">Reference proteome</keyword>
<evidence type="ECO:0000256" key="2">
    <source>
        <dbReference type="ARBA" id="ARBA00022603"/>
    </source>
</evidence>
<dbReference type="PANTHER" id="PTHR32183">
    <property type="match status" value="1"/>
</dbReference>
<reference evidence="5 6" key="1">
    <citation type="submission" date="2024-02" db="EMBL/GenBank/DDBJ databases">
        <title>High-quality chromosome-scale genome assembly of Pensacola bahiagrass (Paspalum notatum Flugge var. saurae).</title>
        <authorList>
            <person name="Vega J.M."/>
            <person name="Podio M."/>
            <person name="Orjuela J."/>
            <person name="Siena L.A."/>
            <person name="Pessino S.C."/>
            <person name="Combes M.C."/>
            <person name="Mariac C."/>
            <person name="Albertini E."/>
            <person name="Pupilli F."/>
            <person name="Ortiz J.P.A."/>
            <person name="Leblanc O."/>
        </authorList>
    </citation>
    <scope>NUCLEOTIDE SEQUENCE [LARGE SCALE GENOMIC DNA]</scope>
    <source>
        <strain evidence="5">R1</strain>
        <tissue evidence="5">Leaf</tissue>
    </source>
</reference>
<dbReference type="InterPro" id="IPR029063">
    <property type="entry name" value="SAM-dependent_MTases_sf"/>
</dbReference>
<dbReference type="Proteomes" id="UP001341281">
    <property type="component" value="Chromosome 02"/>
</dbReference>
<dbReference type="Pfam" id="PF05724">
    <property type="entry name" value="TPMT"/>
    <property type="match status" value="1"/>
</dbReference>
<keyword evidence="1" id="KW-0597">Phosphoprotein</keyword>
<sequence>MASTAIAAAGQQLQVLDSSNPAVARVRQLIGGGGTQYYSSDGWIRCWEEGVTPWDLGQPTPAVVDLVNSGTLPGDAATVLVPGCGAGYDVVALSGAGRFVVGLDICETAIQKARQRAAADGSSSFAFVAADFFTWEPPELFDLIFDYTFFCALHPSMRAAWGRRMAQLLKPDGELITLMYLAQGQEAGPPFNTAVSDYEEVLRPLGFVITCIQDNQVAVQPRKGMEKIARWKREDAGMADK</sequence>
<dbReference type="SUPFAM" id="SSF53335">
    <property type="entry name" value="S-adenosyl-L-methionine-dependent methyltransferases"/>
    <property type="match status" value="1"/>
</dbReference>
<evidence type="ECO:0000256" key="4">
    <source>
        <dbReference type="ARBA" id="ARBA00022691"/>
    </source>
</evidence>
<dbReference type="PROSITE" id="PS51585">
    <property type="entry name" value="SAM_MT_TPMT"/>
    <property type="match status" value="1"/>
</dbReference>
<dbReference type="Gene3D" id="3.40.50.150">
    <property type="entry name" value="Vaccinia Virus protein VP39"/>
    <property type="match status" value="1"/>
</dbReference>
<keyword evidence="4" id="KW-0949">S-adenosyl-L-methionine</keyword>
<dbReference type="AlphaFoldDB" id="A0AAQ3WGV9"/>
<dbReference type="GO" id="GO:0032259">
    <property type="term" value="P:methylation"/>
    <property type="evidence" value="ECO:0007669"/>
    <property type="project" value="UniProtKB-KW"/>
</dbReference>
<protein>
    <recommendedName>
        <fullName evidence="7">Thiol methyltransferase 2</fullName>
    </recommendedName>
</protein>
<organism evidence="5 6">
    <name type="scientific">Paspalum notatum var. saurae</name>
    <dbReference type="NCBI Taxonomy" id="547442"/>
    <lineage>
        <taxon>Eukaryota</taxon>
        <taxon>Viridiplantae</taxon>
        <taxon>Streptophyta</taxon>
        <taxon>Embryophyta</taxon>
        <taxon>Tracheophyta</taxon>
        <taxon>Spermatophyta</taxon>
        <taxon>Magnoliopsida</taxon>
        <taxon>Liliopsida</taxon>
        <taxon>Poales</taxon>
        <taxon>Poaceae</taxon>
        <taxon>PACMAD clade</taxon>
        <taxon>Panicoideae</taxon>
        <taxon>Andropogonodae</taxon>
        <taxon>Paspaleae</taxon>
        <taxon>Paspalinae</taxon>
        <taxon>Paspalum</taxon>
    </lineage>
</organism>
<evidence type="ECO:0000256" key="1">
    <source>
        <dbReference type="ARBA" id="ARBA00022553"/>
    </source>
</evidence>
<dbReference type="InterPro" id="IPR008854">
    <property type="entry name" value="TPMT"/>
</dbReference>
<keyword evidence="2" id="KW-0489">Methyltransferase</keyword>
<keyword evidence="3" id="KW-0808">Transferase</keyword>